<proteinExistence type="predicted"/>
<reference evidence="1 2" key="1">
    <citation type="submission" date="2015-09" db="EMBL/GenBank/DDBJ databases">
        <title>Genome of Desulfovibrio dechloracetivorans BerOc1, a mercury methylating strain isolated from highly hydrocarbons and metals contaminated coastal sediments.</title>
        <authorList>
            <person name="Goni Urriza M."/>
            <person name="Gassie C."/>
            <person name="Bouchez O."/>
            <person name="Klopp C."/>
            <person name="Ranchou-Peyruse A."/>
            <person name="Remy G."/>
        </authorList>
    </citation>
    <scope>NUCLEOTIDE SEQUENCE [LARGE SCALE GENOMIC DNA]</scope>
    <source>
        <strain evidence="1 2">BerOc1</strain>
    </source>
</reference>
<dbReference type="AlphaFoldDB" id="A0A1J5N2D3"/>
<accession>A0A1J5N2D3</accession>
<keyword evidence="2" id="KW-1185">Reference proteome</keyword>
<dbReference type="Proteomes" id="UP000181901">
    <property type="component" value="Unassembled WGS sequence"/>
</dbReference>
<sequence length="78" mass="8608">MNGEQEKVKTIFMGYHPRTHDGSSPRSRTLGDAIAVMDAFNKSQGEGTLRAEVVEIAYSDLCAVAVMETTIGKVWQYL</sequence>
<dbReference type="EMBL" id="LKAQ01000001">
    <property type="protein sequence ID" value="OIQ52284.1"/>
    <property type="molecule type" value="Genomic_DNA"/>
</dbReference>
<gene>
    <name evidence="1" type="ORF">BerOc1_00758</name>
</gene>
<organism evidence="1 2">
    <name type="scientific">Pseudodesulfovibrio hydrargyri</name>
    <dbReference type="NCBI Taxonomy" id="2125990"/>
    <lineage>
        <taxon>Bacteria</taxon>
        <taxon>Pseudomonadati</taxon>
        <taxon>Thermodesulfobacteriota</taxon>
        <taxon>Desulfovibrionia</taxon>
        <taxon>Desulfovibrionales</taxon>
        <taxon>Desulfovibrionaceae</taxon>
    </lineage>
</organism>
<dbReference type="RefSeq" id="WP_071544518.1">
    <property type="nucleotide sequence ID" value="NZ_LKAQ01000001.1"/>
</dbReference>
<comment type="caution">
    <text evidence="1">The sequence shown here is derived from an EMBL/GenBank/DDBJ whole genome shotgun (WGS) entry which is preliminary data.</text>
</comment>
<evidence type="ECO:0000313" key="1">
    <source>
        <dbReference type="EMBL" id="OIQ52284.1"/>
    </source>
</evidence>
<protein>
    <submittedName>
        <fullName evidence="1">Uncharacterized protein</fullName>
    </submittedName>
</protein>
<name>A0A1J5N2D3_9BACT</name>
<dbReference type="OrthoDB" id="5460250at2"/>
<evidence type="ECO:0000313" key="2">
    <source>
        <dbReference type="Proteomes" id="UP000181901"/>
    </source>
</evidence>